<sequence length="277" mass="31014">MYYRIIFIVIAVGITFGLTPSITAIEDPISVSTAKSIYYEDDIIVVFGKVTTTISELPITIQLFHEENLIAVAQVEIALDGTFATDFRAKGHFWSSDGTYIVRAFYTPEKIAEKTFQFFKKPSGGTSSLFPVDIPNSGSFDLGYSIIGGEVSDIILKQDHYSLLIEINADSNGNIVLKLPRENIESKKSDGNDETFIVLISKTGLDNDDFTEVQFEEIETGPDFRTVRIQFDEDDRWIKVIGTYVIPEFGTIATMILLIAVTTTIVMYKSKFSIKYN</sequence>
<name>A0A075H9X9_9ARCH</name>
<accession>A0A075H9X9</accession>
<evidence type="ECO:0008006" key="3">
    <source>
        <dbReference type="Google" id="ProtNLM"/>
    </source>
</evidence>
<reference evidence="2" key="1">
    <citation type="journal article" date="2014" name="Genome Biol. Evol.">
        <title>Pangenome evidence for extensive interdomain horizontal transfer affecting lineage core and shell genes in uncultured planktonic thaumarchaeota and euryarchaeota.</title>
        <authorList>
            <person name="Deschamps P."/>
            <person name="Zivanovic Y."/>
            <person name="Moreira D."/>
            <person name="Rodriguez-Valera F."/>
            <person name="Lopez-Garcia P."/>
        </authorList>
    </citation>
    <scope>NUCLEOTIDE SEQUENCE</scope>
</reference>
<protein>
    <recommendedName>
        <fullName evidence="3">PEFG-CTERM sorting domain-containing protein</fullName>
    </recommendedName>
</protein>
<proteinExistence type="predicted"/>
<evidence type="ECO:0000313" key="2">
    <source>
        <dbReference type="EMBL" id="AIF13356.1"/>
    </source>
</evidence>
<dbReference type="AlphaFoldDB" id="A0A075H9X9"/>
<dbReference type="InterPro" id="IPR027560">
    <property type="entry name" value="PEFG-CTERM"/>
</dbReference>
<organism evidence="2">
    <name type="scientific">uncultured marine thaumarchaeote KM3_61_H06</name>
    <dbReference type="NCBI Taxonomy" id="1456215"/>
    <lineage>
        <taxon>Archaea</taxon>
        <taxon>Nitrososphaerota</taxon>
        <taxon>environmental samples</taxon>
    </lineage>
</organism>
<evidence type="ECO:0000256" key="1">
    <source>
        <dbReference type="SAM" id="Phobius"/>
    </source>
</evidence>
<keyword evidence="1" id="KW-0812">Transmembrane</keyword>
<feature type="transmembrane region" description="Helical" evidence="1">
    <location>
        <begin position="249"/>
        <end position="268"/>
    </location>
</feature>
<dbReference type="EMBL" id="KF900971">
    <property type="protein sequence ID" value="AIF13356.1"/>
    <property type="molecule type" value="Genomic_DNA"/>
</dbReference>
<keyword evidence="1" id="KW-1133">Transmembrane helix</keyword>
<dbReference type="NCBIfam" id="TIGR04296">
    <property type="entry name" value="PEFG-CTERM"/>
    <property type="match status" value="1"/>
</dbReference>
<keyword evidence="1" id="KW-0472">Membrane</keyword>